<accession>A0A0R0KGN8</accession>
<dbReference type="Proteomes" id="UP000008827">
    <property type="component" value="Chromosome 4"/>
</dbReference>
<evidence type="ECO:0000313" key="2">
    <source>
        <dbReference type="EMBL" id="KRH63475.1"/>
    </source>
</evidence>
<keyword evidence="1" id="KW-0732">Signal</keyword>
<keyword evidence="4" id="KW-1185">Reference proteome</keyword>
<dbReference type="EnsemblPlants" id="KRH63475">
    <property type="protein sequence ID" value="KRH63475"/>
    <property type="gene ID" value="GLYMA_04G179600"/>
</dbReference>
<organism evidence="2">
    <name type="scientific">Glycine max</name>
    <name type="common">Soybean</name>
    <name type="synonym">Glycine hispida</name>
    <dbReference type="NCBI Taxonomy" id="3847"/>
    <lineage>
        <taxon>Eukaryota</taxon>
        <taxon>Viridiplantae</taxon>
        <taxon>Streptophyta</taxon>
        <taxon>Embryophyta</taxon>
        <taxon>Tracheophyta</taxon>
        <taxon>Spermatophyta</taxon>
        <taxon>Magnoliopsida</taxon>
        <taxon>eudicotyledons</taxon>
        <taxon>Gunneridae</taxon>
        <taxon>Pentapetalae</taxon>
        <taxon>rosids</taxon>
        <taxon>fabids</taxon>
        <taxon>Fabales</taxon>
        <taxon>Fabaceae</taxon>
        <taxon>Papilionoideae</taxon>
        <taxon>50 kb inversion clade</taxon>
        <taxon>NPAAA clade</taxon>
        <taxon>indigoferoid/millettioid clade</taxon>
        <taxon>Phaseoleae</taxon>
        <taxon>Glycine</taxon>
        <taxon>Glycine subgen. Soja</taxon>
    </lineage>
</organism>
<feature type="signal peptide" evidence="1">
    <location>
        <begin position="1"/>
        <end position="26"/>
    </location>
</feature>
<gene>
    <name evidence="2" type="ORF">GLYMA_04G179600</name>
</gene>
<evidence type="ECO:0000313" key="4">
    <source>
        <dbReference type="Proteomes" id="UP000008827"/>
    </source>
</evidence>
<evidence type="ECO:0008006" key="5">
    <source>
        <dbReference type="Google" id="ProtNLM"/>
    </source>
</evidence>
<dbReference type="InParanoid" id="A0A0R0KGN8"/>
<name>A0A0R0KGN8_SOYBN</name>
<dbReference type="AlphaFoldDB" id="A0A0R0KGN8"/>
<reference evidence="3" key="2">
    <citation type="submission" date="2018-02" db="UniProtKB">
        <authorList>
            <consortium name="EnsemblPlants"/>
        </authorList>
    </citation>
    <scope>IDENTIFICATION</scope>
    <source>
        <strain evidence="3">Williams 82</strain>
    </source>
</reference>
<dbReference type="Gramene" id="KRH63475">
    <property type="protein sequence ID" value="KRH63475"/>
    <property type="gene ID" value="GLYMA_04G179600"/>
</dbReference>
<proteinExistence type="predicted"/>
<protein>
    <recommendedName>
        <fullName evidence="5">Secreted protein</fullName>
    </recommendedName>
</protein>
<evidence type="ECO:0000313" key="3">
    <source>
        <dbReference type="EnsemblPlants" id="KRH63475"/>
    </source>
</evidence>
<sequence length="79" mass="8620">MATHTSQANGFIFIFSSAFLCQPTSGDTSHGANFWKKASKNYFRSLQTSPRSFIYASFGGMGTSIVKQTREIEGEGEGL</sequence>
<feature type="chain" id="PRO_5014522238" description="Secreted protein" evidence="1">
    <location>
        <begin position="27"/>
        <end position="79"/>
    </location>
</feature>
<dbReference type="EMBL" id="CM000837">
    <property type="protein sequence ID" value="KRH63475.1"/>
    <property type="molecule type" value="Genomic_DNA"/>
</dbReference>
<reference evidence="2 3" key="1">
    <citation type="journal article" date="2010" name="Nature">
        <title>Genome sequence of the palaeopolyploid soybean.</title>
        <authorList>
            <person name="Schmutz J."/>
            <person name="Cannon S.B."/>
            <person name="Schlueter J."/>
            <person name="Ma J."/>
            <person name="Mitros T."/>
            <person name="Nelson W."/>
            <person name="Hyten D.L."/>
            <person name="Song Q."/>
            <person name="Thelen J.J."/>
            <person name="Cheng J."/>
            <person name="Xu D."/>
            <person name="Hellsten U."/>
            <person name="May G.D."/>
            <person name="Yu Y."/>
            <person name="Sakurai T."/>
            <person name="Umezawa T."/>
            <person name="Bhattacharyya M.K."/>
            <person name="Sandhu D."/>
            <person name="Valliyodan B."/>
            <person name="Lindquist E."/>
            <person name="Peto M."/>
            <person name="Grant D."/>
            <person name="Shu S."/>
            <person name="Goodstein D."/>
            <person name="Barry K."/>
            <person name="Futrell-Griggs M."/>
            <person name="Abernathy B."/>
            <person name="Du J."/>
            <person name="Tian Z."/>
            <person name="Zhu L."/>
            <person name="Gill N."/>
            <person name="Joshi T."/>
            <person name="Libault M."/>
            <person name="Sethuraman A."/>
            <person name="Zhang X.-C."/>
            <person name="Shinozaki K."/>
            <person name="Nguyen H.T."/>
            <person name="Wing R.A."/>
            <person name="Cregan P."/>
            <person name="Specht J."/>
            <person name="Grimwood J."/>
            <person name="Rokhsar D."/>
            <person name="Stacey G."/>
            <person name="Shoemaker R.C."/>
            <person name="Jackson S.A."/>
        </authorList>
    </citation>
    <scope>NUCLEOTIDE SEQUENCE [LARGE SCALE GENOMIC DNA]</scope>
    <source>
        <strain evidence="3">cv. Williams 82</strain>
        <tissue evidence="2">Callus</tissue>
    </source>
</reference>
<reference evidence="2" key="3">
    <citation type="submission" date="2018-07" db="EMBL/GenBank/DDBJ databases">
        <title>WGS assembly of Glycine max.</title>
        <authorList>
            <person name="Schmutz J."/>
            <person name="Cannon S."/>
            <person name="Schlueter J."/>
            <person name="Ma J."/>
            <person name="Mitros T."/>
            <person name="Nelson W."/>
            <person name="Hyten D."/>
            <person name="Song Q."/>
            <person name="Thelen J."/>
            <person name="Cheng J."/>
            <person name="Xu D."/>
            <person name="Hellsten U."/>
            <person name="May G."/>
            <person name="Yu Y."/>
            <person name="Sakurai T."/>
            <person name="Umezawa T."/>
            <person name="Bhattacharyya M."/>
            <person name="Sandhu D."/>
            <person name="Valliyodan B."/>
            <person name="Lindquist E."/>
            <person name="Peto M."/>
            <person name="Grant D."/>
            <person name="Shu S."/>
            <person name="Goodstein D."/>
            <person name="Barry K."/>
            <person name="Futrell-Griggs M."/>
            <person name="Abernathy B."/>
            <person name="Du J."/>
            <person name="Tian Z."/>
            <person name="Zhu L."/>
            <person name="Gill N."/>
            <person name="Joshi T."/>
            <person name="Libault M."/>
            <person name="Sethuraman A."/>
            <person name="Zhang X."/>
            <person name="Shinozaki K."/>
            <person name="Nguyen H."/>
            <person name="Wing R."/>
            <person name="Cregan P."/>
            <person name="Specht J."/>
            <person name="Grimwood J."/>
            <person name="Rokhsar D."/>
            <person name="Stacey G."/>
            <person name="Shoemaker R."/>
            <person name="Jackson S."/>
        </authorList>
    </citation>
    <scope>NUCLEOTIDE SEQUENCE</scope>
    <source>
        <tissue evidence="2">Callus</tissue>
    </source>
</reference>
<evidence type="ECO:0000256" key="1">
    <source>
        <dbReference type="SAM" id="SignalP"/>
    </source>
</evidence>